<gene>
    <name evidence="2" type="ordered locus">FsymDg_2538</name>
</gene>
<evidence type="ECO:0000313" key="2">
    <source>
        <dbReference type="EMBL" id="AEH09902.1"/>
    </source>
</evidence>
<dbReference type="KEGG" id="fsy:FsymDg_2538"/>
<dbReference type="AlphaFoldDB" id="F8B2A4"/>
<dbReference type="HOGENOM" id="CLU_2057934_0_0_11"/>
<proteinExistence type="predicted"/>
<dbReference type="EMBL" id="CP002801">
    <property type="protein sequence ID" value="AEH09902.1"/>
    <property type="molecule type" value="Genomic_DNA"/>
</dbReference>
<reference evidence="2 3" key="1">
    <citation type="submission" date="2011-05" db="EMBL/GenBank/DDBJ databases">
        <title>Complete sequence of chromosome of Frankia symbiont of Datisca glomerata.</title>
        <authorList>
            <consortium name="US DOE Joint Genome Institute"/>
            <person name="Lucas S."/>
            <person name="Han J."/>
            <person name="Lapidus A."/>
            <person name="Cheng J.-F."/>
            <person name="Goodwin L."/>
            <person name="Pitluck S."/>
            <person name="Peters L."/>
            <person name="Mikhailova N."/>
            <person name="Chertkov O."/>
            <person name="Teshima H."/>
            <person name="Han C."/>
            <person name="Tapia R."/>
            <person name="Land M."/>
            <person name="Hauser L."/>
            <person name="Kyrpides N."/>
            <person name="Ivanova N."/>
            <person name="Pagani I."/>
            <person name="Berry A."/>
            <person name="Pawlowski K."/>
            <person name="Persson T."/>
            <person name="Vanden Heuvel B."/>
            <person name="Benson D."/>
            <person name="Woyke T."/>
        </authorList>
    </citation>
    <scope>NUCLEOTIDE SEQUENCE [LARGE SCALE GENOMIC DNA]</scope>
    <source>
        <strain evidence="3">4085684</strain>
    </source>
</reference>
<dbReference type="Proteomes" id="UP000001549">
    <property type="component" value="Chromosome"/>
</dbReference>
<name>F8B2A4_9ACTN</name>
<evidence type="ECO:0000256" key="1">
    <source>
        <dbReference type="SAM" id="MobiDB-lite"/>
    </source>
</evidence>
<sequence>MTHRPRARIAQRARLVLLPRRSALEDWLLVTEQRMILHRRALRTPTNTNLAELLDAAQRESQLAVASAARLTNRSDVPSGIPRTPTAEATTDTPRQPERPQRQRTVRPPRKRDGITVTR</sequence>
<feature type="region of interest" description="Disordered" evidence="1">
    <location>
        <begin position="67"/>
        <end position="119"/>
    </location>
</feature>
<keyword evidence="3" id="KW-1185">Reference proteome</keyword>
<evidence type="ECO:0000313" key="3">
    <source>
        <dbReference type="Proteomes" id="UP000001549"/>
    </source>
</evidence>
<protein>
    <submittedName>
        <fullName evidence="2">Uncharacterized protein</fullName>
    </submittedName>
</protein>
<accession>F8B2A4</accession>
<organism evidence="2 3">
    <name type="scientific">Candidatus Protofrankia datiscae</name>
    <dbReference type="NCBI Taxonomy" id="2716812"/>
    <lineage>
        <taxon>Bacteria</taxon>
        <taxon>Bacillati</taxon>
        <taxon>Actinomycetota</taxon>
        <taxon>Actinomycetes</taxon>
        <taxon>Frankiales</taxon>
        <taxon>Frankiaceae</taxon>
        <taxon>Protofrankia</taxon>
    </lineage>
</organism>
<dbReference type="RefSeq" id="WP_013873820.1">
    <property type="nucleotide sequence ID" value="NC_015656.1"/>
</dbReference>